<keyword evidence="4 6" id="KW-1133">Transmembrane helix</keyword>
<dbReference type="PANTHER" id="PTHR36116">
    <property type="entry name" value="UPF0060 MEMBRANE PROTEIN YNFA"/>
    <property type="match status" value="1"/>
</dbReference>
<accession>A0A485CR37</accession>
<keyword evidence="3 6" id="KW-0812">Transmembrane</keyword>
<proteinExistence type="inferred from homology"/>
<evidence type="ECO:0000256" key="6">
    <source>
        <dbReference type="HAMAP-Rule" id="MF_00010"/>
    </source>
</evidence>
<keyword evidence="5 6" id="KW-0472">Membrane</keyword>
<evidence type="ECO:0000256" key="2">
    <source>
        <dbReference type="ARBA" id="ARBA00022475"/>
    </source>
</evidence>
<gene>
    <name evidence="7" type="primary">ynfA</name>
    <name evidence="7" type="ORF">NCTC12993_06868</name>
</gene>
<comment type="subcellular location">
    <subcellularLocation>
        <location evidence="1 6">Cell membrane</location>
        <topology evidence="1 6">Multi-pass membrane protein</topology>
    </subcellularLocation>
</comment>
<keyword evidence="2 6" id="KW-1003">Cell membrane</keyword>
<protein>
    <submittedName>
        <fullName evidence="7">Uncharacterized BCR, YnfA/UPF0060 family</fullName>
    </submittedName>
</protein>
<dbReference type="SUPFAM" id="SSF103481">
    <property type="entry name" value="Multidrug resistance efflux transporter EmrE"/>
    <property type="match status" value="1"/>
</dbReference>
<dbReference type="InterPro" id="IPR003844">
    <property type="entry name" value="UPF0060"/>
</dbReference>
<dbReference type="GO" id="GO:0005886">
    <property type="term" value="C:plasma membrane"/>
    <property type="evidence" value="ECO:0007669"/>
    <property type="project" value="UniProtKB-SubCell"/>
</dbReference>
<sequence length="137" mass="15192">MLKTSLLFFATALCEIVGCYLPWLWLKRGATPLLLVPAGLALAMFVWLLTLHPAASGRVYAAYGGVYIFTALLWLRVVEGEKLTAYDWLGAASRAMWHADHCCRLGAELNPPSVSCVISQSFVRFKTPRFVILLGIF</sequence>
<dbReference type="AlphaFoldDB" id="A0A485CR37"/>
<evidence type="ECO:0000256" key="1">
    <source>
        <dbReference type="ARBA" id="ARBA00004651"/>
    </source>
</evidence>
<dbReference type="InterPro" id="IPR037185">
    <property type="entry name" value="EmrE-like"/>
</dbReference>
<feature type="transmembrane region" description="Helical" evidence="6">
    <location>
        <begin position="60"/>
        <end position="78"/>
    </location>
</feature>
<feature type="transmembrane region" description="Helical" evidence="6">
    <location>
        <begin position="6"/>
        <end position="26"/>
    </location>
</feature>
<dbReference type="EMBL" id="CAADJD010000028">
    <property type="protein sequence ID" value="VFS87168.1"/>
    <property type="molecule type" value="Genomic_DNA"/>
</dbReference>
<dbReference type="NCBIfam" id="NF002586">
    <property type="entry name" value="PRK02237.1"/>
    <property type="match status" value="1"/>
</dbReference>
<comment type="similarity">
    <text evidence="6">Belongs to the UPF0060 family.</text>
</comment>
<name>A0A485CR37_KLUCR</name>
<reference evidence="7 8" key="1">
    <citation type="submission" date="2019-03" db="EMBL/GenBank/DDBJ databases">
        <authorList>
            <consortium name="Pathogen Informatics"/>
        </authorList>
    </citation>
    <scope>NUCLEOTIDE SEQUENCE [LARGE SCALE GENOMIC DNA]</scope>
    <source>
        <strain evidence="7 8">NCTC12993</strain>
    </source>
</reference>
<organism evidence="7 8">
    <name type="scientific">Kluyvera cryocrescens</name>
    <name type="common">Kluyvera citrophila</name>
    <dbReference type="NCBI Taxonomy" id="580"/>
    <lineage>
        <taxon>Bacteria</taxon>
        <taxon>Pseudomonadati</taxon>
        <taxon>Pseudomonadota</taxon>
        <taxon>Gammaproteobacteria</taxon>
        <taxon>Enterobacterales</taxon>
        <taxon>Enterobacteriaceae</taxon>
        <taxon>Kluyvera</taxon>
    </lineage>
</organism>
<evidence type="ECO:0000256" key="4">
    <source>
        <dbReference type="ARBA" id="ARBA00022989"/>
    </source>
</evidence>
<dbReference type="HAMAP" id="MF_00010">
    <property type="entry name" value="UPF0060"/>
    <property type="match status" value="1"/>
</dbReference>
<evidence type="ECO:0000256" key="3">
    <source>
        <dbReference type="ARBA" id="ARBA00022692"/>
    </source>
</evidence>
<dbReference type="Proteomes" id="UP000401081">
    <property type="component" value="Unassembled WGS sequence"/>
</dbReference>
<keyword evidence="8" id="KW-1185">Reference proteome</keyword>
<evidence type="ECO:0000313" key="7">
    <source>
        <dbReference type="EMBL" id="VFS87168.1"/>
    </source>
</evidence>
<dbReference type="Pfam" id="PF02694">
    <property type="entry name" value="UPF0060"/>
    <property type="match status" value="1"/>
</dbReference>
<dbReference type="PANTHER" id="PTHR36116:SF1">
    <property type="entry name" value="UPF0060 MEMBRANE PROTEIN YNFA"/>
    <property type="match status" value="1"/>
</dbReference>
<evidence type="ECO:0000313" key="8">
    <source>
        <dbReference type="Proteomes" id="UP000401081"/>
    </source>
</evidence>
<evidence type="ECO:0000256" key="5">
    <source>
        <dbReference type="ARBA" id="ARBA00023136"/>
    </source>
</evidence>
<feature type="transmembrane region" description="Helical" evidence="6">
    <location>
        <begin position="33"/>
        <end position="54"/>
    </location>
</feature>